<dbReference type="GO" id="GO:0003723">
    <property type="term" value="F:RNA binding"/>
    <property type="evidence" value="ECO:0007669"/>
    <property type="project" value="InterPro"/>
</dbReference>
<dbReference type="InterPro" id="IPR046960">
    <property type="entry name" value="PPR_At4g14850-like_plant"/>
</dbReference>
<dbReference type="NCBIfam" id="TIGR00756">
    <property type="entry name" value="PPR"/>
    <property type="match status" value="6"/>
</dbReference>
<feature type="repeat" description="PPR" evidence="2">
    <location>
        <begin position="400"/>
        <end position="434"/>
    </location>
</feature>
<organism evidence="3 4">
    <name type="scientific">Mikania micrantha</name>
    <name type="common">bitter vine</name>
    <dbReference type="NCBI Taxonomy" id="192012"/>
    <lineage>
        <taxon>Eukaryota</taxon>
        <taxon>Viridiplantae</taxon>
        <taxon>Streptophyta</taxon>
        <taxon>Embryophyta</taxon>
        <taxon>Tracheophyta</taxon>
        <taxon>Spermatophyta</taxon>
        <taxon>Magnoliopsida</taxon>
        <taxon>eudicotyledons</taxon>
        <taxon>Gunneridae</taxon>
        <taxon>Pentapetalae</taxon>
        <taxon>asterids</taxon>
        <taxon>campanulids</taxon>
        <taxon>Asterales</taxon>
        <taxon>Asteraceae</taxon>
        <taxon>Asteroideae</taxon>
        <taxon>Heliantheae alliance</taxon>
        <taxon>Eupatorieae</taxon>
        <taxon>Mikania</taxon>
    </lineage>
</organism>
<proteinExistence type="predicted"/>
<dbReference type="InterPro" id="IPR046848">
    <property type="entry name" value="E_motif"/>
</dbReference>
<evidence type="ECO:0000256" key="1">
    <source>
        <dbReference type="ARBA" id="ARBA00022737"/>
    </source>
</evidence>
<dbReference type="PANTHER" id="PTHR47926:SF347">
    <property type="entry name" value="PENTATRICOPEPTIDE REPEAT-CONTAINING PROTEIN"/>
    <property type="match status" value="1"/>
</dbReference>
<evidence type="ECO:0000313" key="4">
    <source>
        <dbReference type="Proteomes" id="UP000326396"/>
    </source>
</evidence>
<sequence>MSMKSCVGGTWKHQRWKRQPKHFYTTLNKLVTNSIGNYDITSTNMAITDHSRTGQLAIARKLFDEMPQRTVVSWNTMISSYTKWERYPEALNLLSSMHSNGVKLNEATFCSGLRACARLPSCYAGRQLHGLVYRCGFEDFQFVGSALLYFYACCYEIQEARRVFDDRSLGRDGLLWSLMLVCYVRCNLLDDALDVFDKMPARDVVAWTAVISGFSKTDGGLEKALEFFCLMRRRGETEPNEFTFDCVIRSCGRLAALLGGMAVHGLVIKYGYEFEHSVSGALIEFYCGCKVIDDGKRAYYGISNPGISDSNSLIEGLIEMGKIEEAELVFNSIVIKDSSTYNIMIKGYSLVNRYEDSIEFFLKMPQRTLASFNTMITVHSSNADLNKALELFEVTKEERNTVTWNSMISGYIHNSQHENALNLYKTMHRLSINKSKSTFSSLFHTCSCLGSLQVGQSLHAQLAKTPLTSNVYVGTSLVDMYSKCGSVTDAQLSFISIVNPNVAAYTALINAYAHYGMCSEAVSILENMVNNGVKPNRVTFVGVLSACAHAGWVNDGLKYIHLMKEKYNITPTIEHFTYVVDLLGQSGLMQEAEELITKMPFEPDGVLLGALLKSCWLWFDLEVGQRVAQKMVNMDPKLISAYVIMSNIYSGTARWKEKMEIRNILTNLEVKKDPGCSWIEVNNEVSVFSVEDRSHPCYSIIFLTLRHLTLNIHSNMQLDSVSYSYNTT</sequence>
<feature type="repeat" description="PPR" evidence="2">
    <location>
        <begin position="70"/>
        <end position="104"/>
    </location>
</feature>
<dbReference type="InterPro" id="IPR002885">
    <property type="entry name" value="PPR_rpt"/>
</dbReference>
<name>A0A5N6LVE8_9ASTR</name>
<evidence type="ECO:0008006" key="5">
    <source>
        <dbReference type="Google" id="ProtNLM"/>
    </source>
</evidence>
<dbReference type="Pfam" id="PF01535">
    <property type="entry name" value="PPR"/>
    <property type="match status" value="4"/>
</dbReference>
<dbReference type="PANTHER" id="PTHR47926">
    <property type="entry name" value="PENTATRICOPEPTIDE REPEAT-CONTAINING PROTEIN"/>
    <property type="match status" value="1"/>
</dbReference>
<dbReference type="GO" id="GO:0009451">
    <property type="term" value="P:RNA modification"/>
    <property type="evidence" value="ECO:0007669"/>
    <property type="project" value="InterPro"/>
</dbReference>
<feature type="repeat" description="PPR" evidence="2">
    <location>
        <begin position="337"/>
        <end position="371"/>
    </location>
</feature>
<keyword evidence="1" id="KW-0677">Repeat</keyword>
<dbReference type="Proteomes" id="UP000326396">
    <property type="component" value="Linkage Group LG8"/>
</dbReference>
<gene>
    <name evidence="3" type="ORF">E3N88_38961</name>
</gene>
<dbReference type="Pfam" id="PF20431">
    <property type="entry name" value="E_motif"/>
    <property type="match status" value="1"/>
</dbReference>
<dbReference type="Gene3D" id="1.25.40.10">
    <property type="entry name" value="Tetratricopeptide repeat domain"/>
    <property type="match status" value="5"/>
</dbReference>
<accession>A0A5N6LVE8</accession>
<feature type="repeat" description="PPR" evidence="2">
    <location>
        <begin position="203"/>
        <end position="238"/>
    </location>
</feature>
<keyword evidence="4" id="KW-1185">Reference proteome</keyword>
<dbReference type="Pfam" id="PF13041">
    <property type="entry name" value="PPR_2"/>
    <property type="match status" value="4"/>
</dbReference>
<dbReference type="OrthoDB" id="1248375at2759"/>
<dbReference type="InterPro" id="IPR011990">
    <property type="entry name" value="TPR-like_helical_dom_sf"/>
</dbReference>
<evidence type="ECO:0000256" key="2">
    <source>
        <dbReference type="PROSITE-ProRule" id="PRU00708"/>
    </source>
</evidence>
<evidence type="ECO:0000313" key="3">
    <source>
        <dbReference type="EMBL" id="KAD2805584.1"/>
    </source>
</evidence>
<dbReference type="EMBL" id="SZYD01000018">
    <property type="protein sequence ID" value="KAD2805584.1"/>
    <property type="molecule type" value="Genomic_DNA"/>
</dbReference>
<dbReference type="PROSITE" id="PS51375">
    <property type="entry name" value="PPR"/>
    <property type="match status" value="6"/>
</dbReference>
<protein>
    <recommendedName>
        <fullName evidence="5">Pentatricopeptide repeat-containing protein</fullName>
    </recommendedName>
</protein>
<feature type="repeat" description="PPR" evidence="2">
    <location>
        <begin position="501"/>
        <end position="535"/>
    </location>
</feature>
<feature type="repeat" description="PPR" evidence="2">
    <location>
        <begin position="172"/>
        <end position="202"/>
    </location>
</feature>
<comment type="caution">
    <text evidence="3">The sequence shown here is derived from an EMBL/GenBank/DDBJ whole genome shotgun (WGS) entry which is preliminary data.</text>
</comment>
<reference evidence="3 4" key="1">
    <citation type="submission" date="2019-05" db="EMBL/GenBank/DDBJ databases">
        <title>Mikania micrantha, genome provides insights into the molecular mechanism of rapid growth.</title>
        <authorList>
            <person name="Liu B."/>
        </authorList>
    </citation>
    <scope>NUCLEOTIDE SEQUENCE [LARGE SCALE GENOMIC DNA]</scope>
    <source>
        <strain evidence="3">NLD-2019</strain>
        <tissue evidence="3">Leaf</tissue>
    </source>
</reference>
<dbReference type="AlphaFoldDB" id="A0A5N6LVE8"/>
<dbReference type="FunFam" id="1.25.40.10:FF:000090">
    <property type="entry name" value="Pentatricopeptide repeat-containing protein, chloroplastic"/>
    <property type="match status" value="1"/>
</dbReference>